<feature type="compositionally biased region" description="Acidic residues" evidence="1">
    <location>
        <begin position="455"/>
        <end position="464"/>
    </location>
</feature>
<feature type="compositionally biased region" description="Low complexity" evidence="1">
    <location>
        <begin position="681"/>
        <end position="692"/>
    </location>
</feature>
<dbReference type="CDD" id="cd00136">
    <property type="entry name" value="PDZ_canonical"/>
    <property type="match status" value="1"/>
</dbReference>
<evidence type="ECO:0000256" key="1">
    <source>
        <dbReference type="SAM" id="MobiDB-lite"/>
    </source>
</evidence>
<evidence type="ECO:0000313" key="3">
    <source>
        <dbReference type="EMBL" id="KAL3091705.1"/>
    </source>
</evidence>
<dbReference type="SMART" id="SM00228">
    <property type="entry name" value="PDZ"/>
    <property type="match status" value="3"/>
</dbReference>
<feature type="region of interest" description="Disordered" evidence="1">
    <location>
        <begin position="132"/>
        <end position="159"/>
    </location>
</feature>
<feature type="compositionally biased region" description="Basic and acidic residues" evidence="1">
    <location>
        <begin position="132"/>
        <end position="150"/>
    </location>
</feature>
<protein>
    <recommendedName>
        <fullName evidence="2">PDZ domain-containing protein</fullName>
    </recommendedName>
</protein>
<dbReference type="AlphaFoldDB" id="A0ABD2JMB1"/>
<dbReference type="InterPro" id="IPR036034">
    <property type="entry name" value="PDZ_sf"/>
</dbReference>
<feature type="region of interest" description="Disordered" evidence="1">
    <location>
        <begin position="670"/>
        <end position="693"/>
    </location>
</feature>
<dbReference type="PANTHER" id="PTHR19964">
    <property type="entry name" value="MULTIPLE PDZ DOMAIN PROTEIN"/>
    <property type="match status" value="1"/>
</dbReference>
<dbReference type="Pfam" id="PF00595">
    <property type="entry name" value="PDZ"/>
    <property type="match status" value="2"/>
</dbReference>
<dbReference type="PROSITE" id="PS50106">
    <property type="entry name" value="PDZ"/>
    <property type="match status" value="3"/>
</dbReference>
<dbReference type="SUPFAM" id="SSF50156">
    <property type="entry name" value="PDZ domain-like"/>
    <property type="match status" value="3"/>
</dbReference>
<dbReference type="InterPro" id="IPR051342">
    <property type="entry name" value="PDZ_scaffold"/>
</dbReference>
<dbReference type="EMBL" id="JBICBT010000941">
    <property type="protein sequence ID" value="KAL3091705.1"/>
    <property type="molecule type" value="Genomic_DNA"/>
</dbReference>
<feature type="compositionally biased region" description="Basic and acidic residues" evidence="1">
    <location>
        <begin position="532"/>
        <end position="544"/>
    </location>
</feature>
<keyword evidence="4" id="KW-1185">Reference proteome</keyword>
<dbReference type="Gene3D" id="2.30.42.10">
    <property type="match status" value="3"/>
</dbReference>
<comment type="caution">
    <text evidence="3">The sequence shown here is derived from an EMBL/GenBank/DDBJ whole genome shotgun (WGS) entry which is preliminary data.</text>
</comment>
<organism evidence="3 4">
    <name type="scientific">Heterodera trifolii</name>
    <dbReference type="NCBI Taxonomy" id="157864"/>
    <lineage>
        <taxon>Eukaryota</taxon>
        <taxon>Metazoa</taxon>
        <taxon>Ecdysozoa</taxon>
        <taxon>Nematoda</taxon>
        <taxon>Chromadorea</taxon>
        <taxon>Rhabditida</taxon>
        <taxon>Tylenchina</taxon>
        <taxon>Tylenchomorpha</taxon>
        <taxon>Tylenchoidea</taxon>
        <taxon>Heteroderidae</taxon>
        <taxon>Heteroderinae</taxon>
        <taxon>Heterodera</taxon>
    </lineage>
</organism>
<feature type="domain" description="PDZ" evidence="2">
    <location>
        <begin position="788"/>
        <end position="880"/>
    </location>
</feature>
<sequence length="882" mass="97470">MAVDNSPKAICDDSRIQTIVFYRPLQSQTDQCPAGGNGQKQRLRRCRSSAELGFTIVGGIDSPRGPMGIFVKTIFPYGIASKSGLLQKGDELLSVGDVSLVGMTHAESLQAFRKMAKGREVIICIRRGQKENMEKSAERHQQNEKRKSEGKAAGGKAEGTEMADDGISMLSQLNKNVILRTKRQFGGHFLLGAKSAKMAKCKVCIRRKSLEERLGVAIAVENEENCDRVLCVRVEQVESGSAAQRAGLMPADAILRVDGVQVRKCSRAQCLRLFAEARLQTELIILPAEIMNIISRIGLGDKAEKPKQQQQKKTFGIVPRQNGAGRGTDRQMVGNGGSVRADGPFQSLPHLLRQSPNSHENGGEKIGVVISNCCPSVAHSSVDFPNFSTSFHRRTDAGGEAEQWQMPTERHGNEWWTAPITNRENDDQQQKEQPTKSNRNWRTNGRRREAAVTEDVIDLEEEEKDQLIDENGNSPRRRKRREKIETESKFVAREKEGRIMTKDTHGDSLDEEIGDISPPRGLSKFAYGKKGKKEENAEQEERHQQQQQQRKTNGKTRTEENDLAEAYHPQILSETVLLFSAITPTTPSPNTRIFDEMDRRINKTARNRTCSMGTVTTSGRQQPRKIDYLIKKFDALGSGRPPMPTSEIPSTSFESQFLAVTKSASTTIASALGPEQPPMPTSESPSTSVESQFLPVTKSASTTIASALGSEQPPMPTSESPSTSFESQFLPVTECASTTIASNSSDCALTPQQKYCRKRALMEPSQHELAIIRNVLSFDDYSQYRIITVLLHRPQGINEGAVGLLLRTMAERSRPANAPFSILVHQVTGGSIASKNGHLMKGDRVFFIQHQSTLNMSVAEARSLVKSPSPVIHLVVGRGRFL</sequence>
<feature type="region of interest" description="Disordered" evidence="1">
    <location>
        <begin position="422"/>
        <end position="559"/>
    </location>
</feature>
<reference evidence="3 4" key="1">
    <citation type="submission" date="2024-10" db="EMBL/GenBank/DDBJ databases">
        <authorList>
            <person name="Kim D."/>
        </authorList>
    </citation>
    <scope>NUCLEOTIDE SEQUENCE [LARGE SCALE GENOMIC DNA]</scope>
    <source>
        <strain evidence="3">BH-2024</strain>
    </source>
</reference>
<accession>A0ABD2JMB1</accession>
<evidence type="ECO:0000313" key="4">
    <source>
        <dbReference type="Proteomes" id="UP001620626"/>
    </source>
</evidence>
<gene>
    <name evidence="3" type="ORF">niasHT_024287</name>
</gene>
<feature type="compositionally biased region" description="Basic and acidic residues" evidence="1">
    <location>
        <begin position="482"/>
        <end position="508"/>
    </location>
</feature>
<dbReference type="Proteomes" id="UP001620626">
    <property type="component" value="Unassembled WGS sequence"/>
</dbReference>
<evidence type="ECO:0000259" key="2">
    <source>
        <dbReference type="PROSITE" id="PS50106"/>
    </source>
</evidence>
<proteinExistence type="predicted"/>
<feature type="domain" description="PDZ" evidence="2">
    <location>
        <begin position="202"/>
        <end position="289"/>
    </location>
</feature>
<dbReference type="InterPro" id="IPR001478">
    <property type="entry name" value="PDZ"/>
</dbReference>
<feature type="domain" description="PDZ" evidence="2">
    <location>
        <begin position="40"/>
        <end position="127"/>
    </location>
</feature>
<name>A0ABD2JMB1_9BILA</name>
<dbReference type="PANTHER" id="PTHR19964:SF97">
    <property type="entry name" value="PDZ DOMAIN-CONTAINING PROTEIN"/>
    <property type="match status" value="1"/>
</dbReference>
<feature type="compositionally biased region" description="Basic and acidic residues" evidence="1">
    <location>
        <begin position="423"/>
        <end position="434"/>
    </location>
</feature>
<feature type="region of interest" description="Disordered" evidence="1">
    <location>
        <begin position="302"/>
        <end position="339"/>
    </location>
</feature>